<evidence type="ECO:0000313" key="1">
    <source>
        <dbReference type="EMBL" id="MYD91077.1"/>
    </source>
</evidence>
<reference evidence="1" key="1">
    <citation type="submission" date="2019-09" db="EMBL/GenBank/DDBJ databases">
        <title>Characterisation of the sponge microbiome using genome-centric metagenomics.</title>
        <authorList>
            <person name="Engelberts J.P."/>
            <person name="Robbins S.J."/>
            <person name="De Goeij J.M."/>
            <person name="Aranda M."/>
            <person name="Bell S.C."/>
            <person name="Webster N.S."/>
        </authorList>
    </citation>
    <scope>NUCLEOTIDE SEQUENCE</scope>
    <source>
        <strain evidence="1">SB0662_bin_9</strain>
    </source>
</reference>
<organism evidence="1">
    <name type="scientific">Caldilineaceae bacterium SB0662_bin_9</name>
    <dbReference type="NCBI Taxonomy" id="2605258"/>
    <lineage>
        <taxon>Bacteria</taxon>
        <taxon>Bacillati</taxon>
        <taxon>Chloroflexota</taxon>
        <taxon>Caldilineae</taxon>
        <taxon>Caldilineales</taxon>
        <taxon>Caldilineaceae</taxon>
    </lineage>
</organism>
<gene>
    <name evidence="1" type="ORF">F4Y08_12205</name>
</gene>
<sequence length="225" mass="25240">MRHAYDIRRDTTVEARYAREAMEARTLERLLHIYERNAARSGPLGDIREADVIRQVIMITSQAPRLSGAEETIYIENLTRLGQLATRGYAFSLRAHLPAAWQARTPTDPSLQALVRAWLEGGHFLQWGDQIPREGHDSVHLAWPYRRMRTVVPTAVRPARDCDAAVHLTLPPGTDVQADMHYLWGTFTVPGSGGDRWVWLDNPEGSGFAFLSQLEPLASDAETGS</sequence>
<comment type="caution">
    <text evidence="1">The sequence shown here is derived from an EMBL/GenBank/DDBJ whole genome shotgun (WGS) entry which is preliminary data.</text>
</comment>
<protein>
    <submittedName>
        <fullName evidence="1">Uncharacterized protein</fullName>
    </submittedName>
</protein>
<accession>A0A6B1DVR0</accession>
<dbReference type="EMBL" id="VXPY01000086">
    <property type="protein sequence ID" value="MYD91077.1"/>
    <property type="molecule type" value="Genomic_DNA"/>
</dbReference>
<proteinExistence type="predicted"/>
<name>A0A6B1DVR0_9CHLR</name>
<dbReference type="AlphaFoldDB" id="A0A6B1DVR0"/>